<evidence type="ECO:0000256" key="2">
    <source>
        <dbReference type="ARBA" id="ARBA00022571"/>
    </source>
</evidence>
<dbReference type="Proteomes" id="UP000190626">
    <property type="component" value="Unassembled WGS sequence"/>
</dbReference>
<dbReference type="AlphaFoldDB" id="A0A1V4HFQ6"/>
<dbReference type="OrthoDB" id="9801289at2"/>
<dbReference type="EC" id="1.2.1.38" evidence="7"/>
<dbReference type="PROSITE" id="PS01224">
    <property type="entry name" value="ARGC"/>
    <property type="match status" value="1"/>
</dbReference>
<dbReference type="FunFam" id="3.30.360.10:FF:000014">
    <property type="entry name" value="N-acetyl-gamma-glutamyl-phosphate reductase"/>
    <property type="match status" value="1"/>
</dbReference>
<dbReference type="HAMAP" id="MF_00150">
    <property type="entry name" value="ArgC_type1"/>
    <property type="match status" value="1"/>
</dbReference>
<dbReference type="RefSeq" id="WP_079415079.1">
    <property type="nucleotide sequence ID" value="NZ_MBTG01000022.1"/>
</dbReference>
<keyword evidence="2 7" id="KW-0055">Arginine biosynthesis</keyword>
<evidence type="ECO:0000256" key="6">
    <source>
        <dbReference type="ARBA" id="ARBA00050557"/>
    </source>
</evidence>
<evidence type="ECO:0000256" key="5">
    <source>
        <dbReference type="ARBA" id="ARBA00023002"/>
    </source>
</evidence>
<organism evidence="10 11">
    <name type="scientific">Paenibacillus ferrarius</name>
    <dbReference type="NCBI Taxonomy" id="1469647"/>
    <lineage>
        <taxon>Bacteria</taxon>
        <taxon>Bacillati</taxon>
        <taxon>Bacillota</taxon>
        <taxon>Bacilli</taxon>
        <taxon>Bacillales</taxon>
        <taxon>Paenibacillaceae</taxon>
        <taxon>Paenibacillus</taxon>
    </lineage>
</organism>
<dbReference type="STRING" id="1469647.BC351_31650"/>
<evidence type="ECO:0000256" key="1">
    <source>
        <dbReference type="ARBA" id="ARBA00004862"/>
    </source>
</evidence>
<dbReference type="InterPro" id="IPR058924">
    <property type="entry name" value="AGPR_dimerisation_dom"/>
</dbReference>
<dbReference type="EMBL" id="MBTG01000022">
    <property type="protein sequence ID" value="OPH54536.1"/>
    <property type="molecule type" value="Genomic_DNA"/>
</dbReference>
<dbReference type="UniPathway" id="UPA00068">
    <property type="reaction ID" value="UER00108"/>
</dbReference>
<dbReference type="Pfam" id="PF01118">
    <property type="entry name" value="Semialdhyde_dh"/>
    <property type="match status" value="1"/>
</dbReference>
<reference evidence="11" key="1">
    <citation type="submission" date="2016-07" db="EMBL/GenBank/DDBJ databases">
        <authorList>
            <person name="Florea S."/>
            <person name="Webb J.S."/>
            <person name="Jaromczyk J."/>
            <person name="Schardl C.L."/>
        </authorList>
    </citation>
    <scope>NUCLEOTIDE SEQUENCE [LARGE SCALE GENOMIC DNA]</scope>
    <source>
        <strain evidence="11">CY1</strain>
    </source>
</reference>
<comment type="function">
    <text evidence="7">Catalyzes the NADPH-dependent reduction of N-acetyl-5-glutamyl phosphate to yield N-acetyl-L-glutamate 5-semialdehyde.</text>
</comment>
<dbReference type="InterPro" id="IPR000534">
    <property type="entry name" value="Semialdehyde_DH_NAD-bd"/>
</dbReference>
<dbReference type="Pfam" id="PF22698">
    <property type="entry name" value="Semialdhyde_dhC_1"/>
    <property type="match status" value="1"/>
</dbReference>
<keyword evidence="4 7" id="KW-0521">NADP</keyword>
<evidence type="ECO:0000256" key="4">
    <source>
        <dbReference type="ARBA" id="ARBA00022857"/>
    </source>
</evidence>
<dbReference type="CDD" id="cd23934">
    <property type="entry name" value="AGPR_1_C"/>
    <property type="match status" value="1"/>
</dbReference>
<evidence type="ECO:0000256" key="7">
    <source>
        <dbReference type="HAMAP-Rule" id="MF_00150"/>
    </source>
</evidence>
<protein>
    <recommendedName>
        <fullName evidence="7">N-acetyl-gamma-glutamyl-phosphate reductase</fullName>
        <shortName evidence="7">AGPR</shortName>
        <ecNumber evidence="7">1.2.1.38</ecNumber>
    </recommendedName>
    <alternativeName>
        <fullName evidence="7">N-acetyl-glutamate semialdehyde dehydrogenase</fullName>
        <shortName evidence="7">NAGSA dehydrogenase</shortName>
    </alternativeName>
</protein>
<comment type="catalytic activity">
    <reaction evidence="6 7">
        <text>N-acetyl-L-glutamate 5-semialdehyde + phosphate + NADP(+) = N-acetyl-L-glutamyl 5-phosphate + NADPH + H(+)</text>
        <dbReference type="Rhea" id="RHEA:21588"/>
        <dbReference type="ChEBI" id="CHEBI:15378"/>
        <dbReference type="ChEBI" id="CHEBI:29123"/>
        <dbReference type="ChEBI" id="CHEBI:43474"/>
        <dbReference type="ChEBI" id="CHEBI:57783"/>
        <dbReference type="ChEBI" id="CHEBI:57936"/>
        <dbReference type="ChEBI" id="CHEBI:58349"/>
        <dbReference type="EC" id="1.2.1.38"/>
    </reaction>
</comment>
<dbReference type="InterPro" id="IPR050085">
    <property type="entry name" value="AGPR"/>
</dbReference>
<comment type="similarity">
    <text evidence="7">Belongs to the NAGSA dehydrogenase family. Type 1 subfamily.</text>
</comment>
<evidence type="ECO:0000256" key="8">
    <source>
        <dbReference type="PROSITE-ProRule" id="PRU10010"/>
    </source>
</evidence>
<dbReference type="GO" id="GO:0070401">
    <property type="term" value="F:NADP+ binding"/>
    <property type="evidence" value="ECO:0007669"/>
    <property type="project" value="InterPro"/>
</dbReference>
<dbReference type="InterPro" id="IPR023013">
    <property type="entry name" value="AGPR_AS"/>
</dbReference>
<dbReference type="PANTHER" id="PTHR32338:SF10">
    <property type="entry name" value="N-ACETYL-GAMMA-GLUTAMYL-PHOSPHATE REDUCTASE, CHLOROPLASTIC-RELATED"/>
    <property type="match status" value="1"/>
</dbReference>
<evidence type="ECO:0000313" key="10">
    <source>
        <dbReference type="EMBL" id="OPH54536.1"/>
    </source>
</evidence>
<keyword evidence="3 7" id="KW-0028">Amino-acid biosynthesis</keyword>
<feature type="domain" description="Semialdehyde dehydrogenase NAD-binding" evidence="9">
    <location>
        <begin position="6"/>
        <end position="145"/>
    </location>
</feature>
<dbReference type="SUPFAM" id="SSF51735">
    <property type="entry name" value="NAD(P)-binding Rossmann-fold domains"/>
    <property type="match status" value="1"/>
</dbReference>
<comment type="pathway">
    <text evidence="1 7">Amino-acid biosynthesis; L-arginine biosynthesis; N(2)-acetyl-L-ornithine from L-glutamate: step 3/4.</text>
</comment>
<comment type="caution">
    <text evidence="10">The sequence shown here is derived from an EMBL/GenBank/DDBJ whole genome shotgun (WGS) entry which is preliminary data.</text>
</comment>
<dbReference type="SUPFAM" id="SSF55347">
    <property type="entry name" value="Glyceraldehyde-3-phosphate dehydrogenase-like, C-terminal domain"/>
    <property type="match status" value="1"/>
</dbReference>
<dbReference type="InterPro" id="IPR000706">
    <property type="entry name" value="AGPR_type-1"/>
</dbReference>
<dbReference type="CDD" id="cd17895">
    <property type="entry name" value="AGPR_1_N"/>
    <property type="match status" value="1"/>
</dbReference>
<dbReference type="SMART" id="SM00859">
    <property type="entry name" value="Semialdhyde_dh"/>
    <property type="match status" value="1"/>
</dbReference>
<dbReference type="GO" id="GO:0006526">
    <property type="term" value="P:L-arginine biosynthetic process"/>
    <property type="evidence" value="ECO:0007669"/>
    <property type="project" value="UniProtKB-UniRule"/>
</dbReference>
<proteinExistence type="inferred from homology"/>
<dbReference type="GO" id="GO:0005737">
    <property type="term" value="C:cytoplasm"/>
    <property type="evidence" value="ECO:0007669"/>
    <property type="project" value="UniProtKB-SubCell"/>
</dbReference>
<dbReference type="InterPro" id="IPR036291">
    <property type="entry name" value="NAD(P)-bd_dom_sf"/>
</dbReference>
<dbReference type="NCBIfam" id="TIGR01850">
    <property type="entry name" value="argC"/>
    <property type="match status" value="1"/>
</dbReference>
<gene>
    <name evidence="7" type="primary">argC</name>
    <name evidence="10" type="ORF">BC351_31650</name>
</gene>
<dbReference type="GO" id="GO:0051287">
    <property type="term" value="F:NAD binding"/>
    <property type="evidence" value="ECO:0007669"/>
    <property type="project" value="InterPro"/>
</dbReference>
<keyword evidence="5 7" id="KW-0560">Oxidoreductase</keyword>
<dbReference type="GO" id="GO:0003942">
    <property type="term" value="F:N-acetyl-gamma-glutamyl-phosphate reductase activity"/>
    <property type="evidence" value="ECO:0007669"/>
    <property type="project" value="UniProtKB-UniRule"/>
</dbReference>
<comment type="subcellular location">
    <subcellularLocation>
        <location evidence="7">Cytoplasm</location>
    </subcellularLocation>
</comment>
<accession>A0A1V4HFQ6</accession>
<dbReference type="PANTHER" id="PTHR32338">
    <property type="entry name" value="N-ACETYL-GAMMA-GLUTAMYL-PHOSPHATE REDUCTASE, CHLOROPLASTIC-RELATED-RELATED"/>
    <property type="match status" value="1"/>
</dbReference>
<feature type="active site" evidence="7 8">
    <location>
        <position position="153"/>
    </location>
</feature>
<evidence type="ECO:0000259" key="9">
    <source>
        <dbReference type="SMART" id="SM00859"/>
    </source>
</evidence>
<dbReference type="Gene3D" id="3.30.360.10">
    <property type="entry name" value="Dihydrodipicolinate Reductase, domain 2"/>
    <property type="match status" value="1"/>
</dbReference>
<name>A0A1V4HFQ6_9BACL</name>
<sequence>MSHGVRAAIIGATGYGGAELIRLLQAHPLVQITSVISTSNAGAPLAEHFPHLQEIVLDVLDVLDVDLIAGKADVVFLATPAGVSAELSPKLLAAGLKVIDISGDLRLKSSADYEKWYKKPAASEEALARSIYGLSEVFGDEVKGSDLIANPGCYPTATLLGLIPAVAAGWIDPSTIIIDAKSGVSGSGRGVSLGVHYSEVNENLTAYKVNKHQHIPEIEQALSRVAGKPVITTFTTHLVPMTRGIMATMYASVNGERTLEDFTELYSQYYEGRKFVRIRKNGKLPSTKEVFGSNYCDIGFAVDERTGRVTIVSVIDNVVKGAAGQAIQNLNMMQGWDETTGLLFAPVYP</sequence>
<dbReference type="Gene3D" id="3.40.50.720">
    <property type="entry name" value="NAD(P)-binding Rossmann-like Domain"/>
    <property type="match status" value="1"/>
</dbReference>
<evidence type="ECO:0000256" key="3">
    <source>
        <dbReference type="ARBA" id="ARBA00022605"/>
    </source>
</evidence>
<keyword evidence="11" id="KW-1185">Reference proteome</keyword>
<keyword evidence="7" id="KW-0963">Cytoplasm</keyword>
<evidence type="ECO:0000313" key="11">
    <source>
        <dbReference type="Proteomes" id="UP000190626"/>
    </source>
</evidence>